<evidence type="ECO:0000313" key="3">
    <source>
        <dbReference type="Proteomes" id="UP001356427"/>
    </source>
</evidence>
<proteinExistence type="predicted"/>
<reference evidence="2 3" key="1">
    <citation type="submission" date="2021-04" db="EMBL/GenBank/DDBJ databases">
        <authorList>
            <person name="De Guttry C."/>
            <person name="Zahm M."/>
            <person name="Klopp C."/>
            <person name="Cabau C."/>
            <person name="Louis A."/>
            <person name="Berthelot C."/>
            <person name="Parey E."/>
            <person name="Roest Crollius H."/>
            <person name="Montfort J."/>
            <person name="Robinson-Rechavi M."/>
            <person name="Bucao C."/>
            <person name="Bouchez O."/>
            <person name="Gislard M."/>
            <person name="Lluch J."/>
            <person name="Milhes M."/>
            <person name="Lampietro C."/>
            <person name="Lopez Roques C."/>
            <person name="Donnadieu C."/>
            <person name="Braasch I."/>
            <person name="Desvignes T."/>
            <person name="Postlethwait J."/>
            <person name="Bobe J."/>
            <person name="Wedekind C."/>
            <person name="Guiguen Y."/>
        </authorList>
    </citation>
    <scope>NUCLEOTIDE SEQUENCE [LARGE SCALE GENOMIC DNA]</scope>
    <source>
        <strain evidence="2">Cs_M1</strain>
        <tissue evidence="2">Blood</tissue>
    </source>
</reference>
<gene>
    <name evidence="2" type="ORF">J4Q44_G00304670</name>
</gene>
<feature type="region of interest" description="Disordered" evidence="1">
    <location>
        <begin position="103"/>
        <end position="130"/>
    </location>
</feature>
<organism evidence="2 3">
    <name type="scientific">Coregonus suidteri</name>
    <dbReference type="NCBI Taxonomy" id="861788"/>
    <lineage>
        <taxon>Eukaryota</taxon>
        <taxon>Metazoa</taxon>
        <taxon>Chordata</taxon>
        <taxon>Craniata</taxon>
        <taxon>Vertebrata</taxon>
        <taxon>Euteleostomi</taxon>
        <taxon>Actinopterygii</taxon>
        <taxon>Neopterygii</taxon>
        <taxon>Teleostei</taxon>
        <taxon>Protacanthopterygii</taxon>
        <taxon>Salmoniformes</taxon>
        <taxon>Salmonidae</taxon>
        <taxon>Coregoninae</taxon>
        <taxon>Coregonus</taxon>
    </lineage>
</organism>
<evidence type="ECO:0000256" key="1">
    <source>
        <dbReference type="SAM" id="MobiDB-lite"/>
    </source>
</evidence>
<comment type="caution">
    <text evidence="2">The sequence shown here is derived from an EMBL/GenBank/DDBJ whole genome shotgun (WGS) entry which is preliminary data.</text>
</comment>
<dbReference type="AlphaFoldDB" id="A0AAN8QRB6"/>
<name>A0AAN8QRB6_9TELE</name>
<protein>
    <submittedName>
        <fullName evidence="2">Uncharacterized protein</fullName>
    </submittedName>
</protein>
<dbReference type="Proteomes" id="UP001356427">
    <property type="component" value="Unassembled WGS sequence"/>
</dbReference>
<dbReference type="EMBL" id="JAGTTL010000029">
    <property type="protein sequence ID" value="KAK6298957.1"/>
    <property type="molecule type" value="Genomic_DNA"/>
</dbReference>
<evidence type="ECO:0000313" key="2">
    <source>
        <dbReference type="EMBL" id="KAK6298957.1"/>
    </source>
</evidence>
<keyword evidence="3" id="KW-1185">Reference proteome</keyword>
<sequence length="138" mass="15639">MLVEGEKVECLWSGIKKGPPCKLKFPEPEVVVSALEKALKTEYTYLMKEWVFVGQKVKPLGLNFGIVSYKRSATCARKFEVTQAELRPTRRLVPEQATYKAETEEETVVMEGKRGKREEGDTETASEGQRVVIEHCKS</sequence>
<accession>A0AAN8QRB6</accession>